<name>A0ABX5LLS1_9BACT</name>
<organism evidence="2 3">
    <name type="scientific">Hallerella porci</name>
    <dbReference type="NCBI Taxonomy" id="1945871"/>
    <lineage>
        <taxon>Bacteria</taxon>
        <taxon>Pseudomonadati</taxon>
        <taxon>Fibrobacterota</taxon>
        <taxon>Fibrobacteria</taxon>
        <taxon>Fibrobacterales</taxon>
        <taxon>Fibrobacteraceae</taxon>
        <taxon>Hallerella</taxon>
    </lineage>
</organism>
<evidence type="ECO:0008006" key="4">
    <source>
        <dbReference type="Google" id="ProtNLM"/>
    </source>
</evidence>
<proteinExistence type="predicted"/>
<feature type="signal peptide" evidence="1">
    <location>
        <begin position="1"/>
        <end position="18"/>
    </location>
</feature>
<keyword evidence="3" id="KW-1185">Reference proteome</keyword>
<accession>A0ABX5LLS1</accession>
<gene>
    <name evidence="2" type="ORF">B0H50_10640</name>
</gene>
<dbReference type="Proteomes" id="UP000245523">
    <property type="component" value="Unassembled WGS sequence"/>
</dbReference>
<keyword evidence="1" id="KW-0732">Signal</keyword>
<feature type="chain" id="PRO_5047112525" description="Lipoprotein chaperone" evidence="1">
    <location>
        <begin position="19"/>
        <end position="212"/>
    </location>
</feature>
<reference evidence="2 3" key="1">
    <citation type="submission" date="2018-05" db="EMBL/GenBank/DDBJ databases">
        <title>Animal gut microbial communities from fecal samples from Wisconsin, USA.</title>
        <authorList>
            <person name="Neumann A."/>
        </authorList>
    </citation>
    <scope>NUCLEOTIDE SEQUENCE [LARGE SCALE GENOMIC DNA]</scope>
    <source>
        <strain evidence="2 3">UWS4</strain>
    </source>
</reference>
<protein>
    <recommendedName>
        <fullName evidence="4">Lipoprotein chaperone</fullName>
    </recommendedName>
</protein>
<sequence>MKKIFLFAIAFFTQFTFALSLDQVRADLKKSCLPQDSIEMNLRVTVNAAGIHQQTEMYIVNKGANKSYTEIKSTFLNQRSIANGKKMKVVNLNTNKSQILDYDGESLRSNTYANFNPFDSGTWDAPQFYSGNIYKIQGTLGTIYYNNKAKRIEKIESEKDGKNTLTTFTYDANNHLKKMVVSVMVNGVESVVTSEFLRLQKSDKVPDSLFDF</sequence>
<comment type="caution">
    <text evidence="2">The sequence shown here is derived from an EMBL/GenBank/DDBJ whole genome shotgun (WGS) entry which is preliminary data.</text>
</comment>
<evidence type="ECO:0000256" key="1">
    <source>
        <dbReference type="SAM" id="SignalP"/>
    </source>
</evidence>
<evidence type="ECO:0000313" key="2">
    <source>
        <dbReference type="EMBL" id="PWL03382.1"/>
    </source>
</evidence>
<evidence type="ECO:0000313" key="3">
    <source>
        <dbReference type="Proteomes" id="UP000245523"/>
    </source>
</evidence>
<dbReference type="EMBL" id="QGHD01000006">
    <property type="protein sequence ID" value="PWL03382.1"/>
    <property type="molecule type" value="Genomic_DNA"/>
</dbReference>